<reference evidence="1" key="1">
    <citation type="submission" date="2020-08" db="EMBL/GenBank/DDBJ databases">
        <title>Multicomponent nature underlies the extraordinary mechanical properties of spider dragline silk.</title>
        <authorList>
            <person name="Kono N."/>
            <person name="Nakamura H."/>
            <person name="Mori M."/>
            <person name="Yoshida Y."/>
            <person name="Ohtoshi R."/>
            <person name="Malay A.D."/>
            <person name="Moran D.A.P."/>
            <person name="Tomita M."/>
            <person name="Numata K."/>
            <person name="Arakawa K."/>
        </authorList>
    </citation>
    <scope>NUCLEOTIDE SEQUENCE</scope>
</reference>
<dbReference type="AlphaFoldDB" id="A0A8X6U9W3"/>
<name>A0A8X6U9W3_NEPPI</name>
<sequence>MWQVDSSFPTDSFTASFPFKDSVEGVARSPHITGQETLTEKKHPSLPPLSTLFAGERIRTEIVHLRDAQNKNKKIVGYFGWRDAIKFYN</sequence>
<keyword evidence="2" id="KW-1185">Reference proteome</keyword>
<organism evidence="1 2">
    <name type="scientific">Nephila pilipes</name>
    <name type="common">Giant wood spider</name>
    <name type="synonym">Nephila maculata</name>
    <dbReference type="NCBI Taxonomy" id="299642"/>
    <lineage>
        <taxon>Eukaryota</taxon>
        <taxon>Metazoa</taxon>
        <taxon>Ecdysozoa</taxon>
        <taxon>Arthropoda</taxon>
        <taxon>Chelicerata</taxon>
        <taxon>Arachnida</taxon>
        <taxon>Araneae</taxon>
        <taxon>Araneomorphae</taxon>
        <taxon>Entelegynae</taxon>
        <taxon>Araneoidea</taxon>
        <taxon>Nephilidae</taxon>
        <taxon>Nephila</taxon>
    </lineage>
</organism>
<proteinExistence type="predicted"/>
<dbReference type="Proteomes" id="UP000887013">
    <property type="component" value="Unassembled WGS sequence"/>
</dbReference>
<comment type="caution">
    <text evidence="1">The sequence shown here is derived from an EMBL/GenBank/DDBJ whole genome shotgun (WGS) entry which is preliminary data.</text>
</comment>
<evidence type="ECO:0000313" key="2">
    <source>
        <dbReference type="Proteomes" id="UP000887013"/>
    </source>
</evidence>
<evidence type="ECO:0000313" key="1">
    <source>
        <dbReference type="EMBL" id="GFT96086.1"/>
    </source>
</evidence>
<protein>
    <submittedName>
        <fullName evidence="1">Uncharacterized protein</fullName>
    </submittedName>
</protein>
<accession>A0A8X6U9W3</accession>
<gene>
    <name evidence="1" type="ORF">NPIL_32361</name>
</gene>
<dbReference type="EMBL" id="BMAW01121856">
    <property type="protein sequence ID" value="GFT96086.1"/>
    <property type="molecule type" value="Genomic_DNA"/>
</dbReference>